<accession>A0A9N7YAC9</accession>
<dbReference type="AlphaFoldDB" id="A0A9N7YAC9"/>
<name>A0A9N7YAC9_PLEPL</name>
<sequence>MACPVTPHMSLRHGVRLVPQLSSTVEQHVVCSGAVGLGCRDLKLKHVRFRWVLVRLRWVRRLLVQWWRVQVLEVQLLQGAQRFRRLRLFQRPVFGRTESLVRVEKRGHKQVAIGKVFFANVDAVWSCTAGRAGTG</sequence>
<keyword evidence="2" id="KW-1185">Reference proteome</keyword>
<reference evidence="1" key="1">
    <citation type="submission" date="2020-03" db="EMBL/GenBank/DDBJ databases">
        <authorList>
            <person name="Weist P."/>
        </authorList>
    </citation>
    <scope>NUCLEOTIDE SEQUENCE</scope>
</reference>
<proteinExistence type="predicted"/>
<dbReference type="EMBL" id="CADEAL010000327">
    <property type="protein sequence ID" value="CAB1418473.1"/>
    <property type="molecule type" value="Genomic_DNA"/>
</dbReference>
<organism evidence="1 2">
    <name type="scientific">Pleuronectes platessa</name>
    <name type="common">European plaice</name>
    <dbReference type="NCBI Taxonomy" id="8262"/>
    <lineage>
        <taxon>Eukaryota</taxon>
        <taxon>Metazoa</taxon>
        <taxon>Chordata</taxon>
        <taxon>Craniata</taxon>
        <taxon>Vertebrata</taxon>
        <taxon>Euteleostomi</taxon>
        <taxon>Actinopterygii</taxon>
        <taxon>Neopterygii</taxon>
        <taxon>Teleostei</taxon>
        <taxon>Neoteleostei</taxon>
        <taxon>Acanthomorphata</taxon>
        <taxon>Carangaria</taxon>
        <taxon>Pleuronectiformes</taxon>
        <taxon>Pleuronectoidei</taxon>
        <taxon>Pleuronectidae</taxon>
        <taxon>Pleuronectes</taxon>
    </lineage>
</organism>
<comment type="caution">
    <text evidence="1">The sequence shown here is derived from an EMBL/GenBank/DDBJ whole genome shotgun (WGS) entry which is preliminary data.</text>
</comment>
<dbReference type="Proteomes" id="UP001153269">
    <property type="component" value="Unassembled WGS sequence"/>
</dbReference>
<gene>
    <name evidence="1" type="ORF">PLEPLA_LOCUS6299</name>
</gene>
<evidence type="ECO:0000313" key="2">
    <source>
        <dbReference type="Proteomes" id="UP001153269"/>
    </source>
</evidence>
<evidence type="ECO:0000313" key="1">
    <source>
        <dbReference type="EMBL" id="CAB1418473.1"/>
    </source>
</evidence>
<protein>
    <submittedName>
        <fullName evidence="1">Uncharacterized protein</fullName>
    </submittedName>
</protein>